<evidence type="ECO:0000313" key="8">
    <source>
        <dbReference type="EMBL" id="SMC22975.1"/>
    </source>
</evidence>
<comment type="cofactor">
    <cofactor evidence="4">
        <name>Zn(2+)</name>
        <dbReference type="ChEBI" id="CHEBI:29105"/>
    </cofactor>
</comment>
<sequence length="337" mass="37168">MKTVYLESPNNIKIRQIEEPVRKENEALIKVKVLGICGSDIGAYRGVNPLVSYPRIIGHEIAGEILEIGHNSKGIEKGERVIIDPYIYCSRCYPCSLGRTNCCEDLKVLGVHIDGGMTEFFTHPSELLFKVPENIPWEQIPMAEPLTIALHAIHRTKVKKEEHVVINGAGAIGILIALSAMAYGAIPIVIDIVDERLEFAAKLGIKNTINISRQNAEEKIRKITNGRMSEVVIEASGANAAIRNSLDYVSYAGRIALTGWPKKETSIPTDIITKKELDIRGARTSAGEFEEALKLMSEGIVDVKPLISKIVSIDEVPMILKAISDHPEKYLKVNVVL</sequence>
<keyword evidence="2 4" id="KW-0862">Zinc</keyword>
<keyword evidence="5" id="KW-0472">Membrane</keyword>
<evidence type="ECO:0000259" key="7">
    <source>
        <dbReference type="Pfam" id="PF08240"/>
    </source>
</evidence>
<gene>
    <name evidence="8" type="ORF">SAMN02745134_01776</name>
</gene>
<dbReference type="PANTHER" id="PTHR43401:SF2">
    <property type="entry name" value="L-THREONINE 3-DEHYDROGENASE"/>
    <property type="match status" value="1"/>
</dbReference>
<feature type="transmembrane region" description="Helical" evidence="5">
    <location>
        <begin position="164"/>
        <end position="186"/>
    </location>
</feature>
<dbReference type="AlphaFoldDB" id="A0A1W1XG68"/>
<dbReference type="Gene3D" id="3.40.50.720">
    <property type="entry name" value="NAD(P)-binding Rossmann-like Domain"/>
    <property type="match status" value="1"/>
</dbReference>
<comment type="similarity">
    <text evidence="4">Belongs to the zinc-containing alcohol dehydrogenase family.</text>
</comment>
<organism evidence="8 9">
    <name type="scientific">Clostridium acidisoli DSM 12555</name>
    <dbReference type="NCBI Taxonomy" id="1121291"/>
    <lineage>
        <taxon>Bacteria</taxon>
        <taxon>Bacillati</taxon>
        <taxon>Bacillota</taxon>
        <taxon>Clostridia</taxon>
        <taxon>Eubacteriales</taxon>
        <taxon>Clostridiaceae</taxon>
        <taxon>Clostridium</taxon>
    </lineage>
</organism>
<dbReference type="Pfam" id="PF00107">
    <property type="entry name" value="ADH_zinc_N"/>
    <property type="match status" value="1"/>
</dbReference>
<feature type="domain" description="Alcohol dehydrogenase-like N-terminal" evidence="7">
    <location>
        <begin position="24"/>
        <end position="133"/>
    </location>
</feature>
<keyword evidence="9" id="KW-1185">Reference proteome</keyword>
<dbReference type="Pfam" id="PF08240">
    <property type="entry name" value="ADH_N"/>
    <property type="match status" value="1"/>
</dbReference>
<reference evidence="8 9" key="1">
    <citation type="submission" date="2017-04" db="EMBL/GenBank/DDBJ databases">
        <authorList>
            <person name="Afonso C.L."/>
            <person name="Miller P.J."/>
            <person name="Scott M.A."/>
            <person name="Spackman E."/>
            <person name="Goraichik I."/>
            <person name="Dimitrov K.M."/>
            <person name="Suarez D.L."/>
            <person name="Swayne D.E."/>
        </authorList>
    </citation>
    <scope>NUCLEOTIDE SEQUENCE [LARGE SCALE GENOMIC DNA]</scope>
    <source>
        <strain evidence="8 9">DSM 12555</strain>
    </source>
</reference>
<dbReference type="SUPFAM" id="SSF51735">
    <property type="entry name" value="NAD(P)-binding Rossmann-fold domains"/>
    <property type="match status" value="1"/>
</dbReference>
<keyword evidence="3" id="KW-0560">Oxidoreductase</keyword>
<dbReference type="PANTHER" id="PTHR43401">
    <property type="entry name" value="L-THREONINE 3-DEHYDROGENASE"/>
    <property type="match status" value="1"/>
</dbReference>
<evidence type="ECO:0000256" key="2">
    <source>
        <dbReference type="ARBA" id="ARBA00022833"/>
    </source>
</evidence>
<evidence type="ECO:0000256" key="3">
    <source>
        <dbReference type="ARBA" id="ARBA00023002"/>
    </source>
</evidence>
<protein>
    <submittedName>
        <fullName evidence="8">2-desacetyl-2-hydroxyethyl bacteriochlorophyllide A dehydrogenase</fullName>
    </submittedName>
</protein>
<dbReference type="InterPro" id="IPR002328">
    <property type="entry name" value="ADH_Zn_CS"/>
</dbReference>
<feature type="domain" description="Alcohol dehydrogenase-like C-terminal" evidence="6">
    <location>
        <begin position="171"/>
        <end position="297"/>
    </location>
</feature>
<dbReference type="InterPro" id="IPR013149">
    <property type="entry name" value="ADH-like_C"/>
</dbReference>
<evidence type="ECO:0000313" key="9">
    <source>
        <dbReference type="Proteomes" id="UP000192468"/>
    </source>
</evidence>
<dbReference type="EMBL" id="FWXH01000004">
    <property type="protein sequence ID" value="SMC22975.1"/>
    <property type="molecule type" value="Genomic_DNA"/>
</dbReference>
<dbReference type="InterPro" id="IPR050129">
    <property type="entry name" value="Zn_alcohol_dh"/>
</dbReference>
<dbReference type="GO" id="GO:0016491">
    <property type="term" value="F:oxidoreductase activity"/>
    <property type="evidence" value="ECO:0007669"/>
    <property type="project" value="UniProtKB-KW"/>
</dbReference>
<evidence type="ECO:0000256" key="4">
    <source>
        <dbReference type="RuleBase" id="RU361277"/>
    </source>
</evidence>
<dbReference type="CDD" id="cd08261">
    <property type="entry name" value="Zn_ADH7"/>
    <property type="match status" value="1"/>
</dbReference>
<evidence type="ECO:0000256" key="1">
    <source>
        <dbReference type="ARBA" id="ARBA00022723"/>
    </source>
</evidence>
<keyword evidence="5" id="KW-1133">Transmembrane helix</keyword>
<dbReference type="InterPro" id="IPR011032">
    <property type="entry name" value="GroES-like_sf"/>
</dbReference>
<accession>A0A1W1XG68</accession>
<name>A0A1W1XG68_9CLOT</name>
<dbReference type="InterPro" id="IPR036291">
    <property type="entry name" value="NAD(P)-bd_dom_sf"/>
</dbReference>
<dbReference type="OrthoDB" id="9769198at2"/>
<dbReference type="Proteomes" id="UP000192468">
    <property type="component" value="Unassembled WGS sequence"/>
</dbReference>
<dbReference type="InterPro" id="IPR013154">
    <property type="entry name" value="ADH-like_N"/>
</dbReference>
<dbReference type="PROSITE" id="PS00059">
    <property type="entry name" value="ADH_ZINC"/>
    <property type="match status" value="1"/>
</dbReference>
<dbReference type="SUPFAM" id="SSF50129">
    <property type="entry name" value="GroES-like"/>
    <property type="match status" value="1"/>
</dbReference>
<proteinExistence type="inferred from homology"/>
<evidence type="ECO:0000256" key="5">
    <source>
        <dbReference type="SAM" id="Phobius"/>
    </source>
</evidence>
<keyword evidence="1 4" id="KW-0479">Metal-binding</keyword>
<dbReference type="GO" id="GO:0008270">
    <property type="term" value="F:zinc ion binding"/>
    <property type="evidence" value="ECO:0007669"/>
    <property type="project" value="InterPro"/>
</dbReference>
<dbReference type="STRING" id="1121291.SAMN02745134_01776"/>
<dbReference type="RefSeq" id="WP_084115251.1">
    <property type="nucleotide sequence ID" value="NZ_FWXH01000004.1"/>
</dbReference>
<dbReference type="Gene3D" id="3.90.180.10">
    <property type="entry name" value="Medium-chain alcohol dehydrogenases, catalytic domain"/>
    <property type="match status" value="1"/>
</dbReference>
<evidence type="ECO:0000259" key="6">
    <source>
        <dbReference type="Pfam" id="PF00107"/>
    </source>
</evidence>
<keyword evidence="5" id="KW-0812">Transmembrane</keyword>